<evidence type="ECO:0000313" key="6">
    <source>
        <dbReference type="EMBL" id="RRN45820.1"/>
    </source>
</evidence>
<dbReference type="Proteomes" id="UP000270261">
    <property type="component" value="Unassembled WGS sequence"/>
</dbReference>
<dbReference type="InterPro" id="IPR020892">
    <property type="entry name" value="Cyclophilin-type_PPIase_CS"/>
</dbReference>
<dbReference type="InterPro" id="IPR002130">
    <property type="entry name" value="Cyclophilin-type_PPIase_dom"/>
</dbReference>
<dbReference type="Pfam" id="PF00160">
    <property type="entry name" value="Pro_isomerase"/>
    <property type="match status" value="1"/>
</dbReference>
<evidence type="ECO:0000256" key="1">
    <source>
        <dbReference type="ARBA" id="ARBA00007365"/>
    </source>
</evidence>
<organism evidence="6 7">
    <name type="scientific">Lautropia dentalis</name>
    <dbReference type="NCBI Taxonomy" id="2490857"/>
    <lineage>
        <taxon>Bacteria</taxon>
        <taxon>Pseudomonadati</taxon>
        <taxon>Pseudomonadota</taxon>
        <taxon>Betaproteobacteria</taxon>
        <taxon>Burkholderiales</taxon>
        <taxon>Burkholderiaceae</taxon>
        <taxon>Lautropia</taxon>
    </lineage>
</organism>
<dbReference type="PROSITE" id="PS00170">
    <property type="entry name" value="CSA_PPIASE_1"/>
    <property type="match status" value="1"/>
</dbReference>
<dbReference type="Gene3D" id="2.40.100.10">
    <property type="entry name" value="Cyclophilin-like"/>
    <property type="match status" value="1"/>
</dbReference>
<feature type="domain" description="PPIase cyclophilin-type" evidence="5">
    <location>
        <begin position="43"/>
        <end position="197"/>
    </location>
</feature>
<dbReference type="RefSeq" id="WP_125095247.1">
    <property type="nucleotide sequence ID" value="NZ_RRUE01000001.1"/>
</dbReference>
<comment type="caution">
    <text evidence="6">The sequence shown here is derived from an EMBL/GenBank/DDBJ whole genome shotgun (WGS) entry which is preliminary data.</text>
</comment>
<feature type="chain" id="PRO_5018816228" description="Peptidyl-prolyl cis-trans isomerase" evidence="4">
    <location>
        <begin position="29"/>
        <end position="198"/>
    </location>
</feature>
<dbReference type="CDD" id="cd01920">
    <property type="entry name" value="cyclophilin_EcCYP_like"/>
    <property type="match status" value="1"/>
</dbReference>
<comment type="catalytic activity">
    <reaction evidence="4">
        <text>[protein]-peptidylproline (omega=180) = [protein]-peptidylproline (omega=0)</text>
        <dbReference type="Rhea" id="RHEA:16237"/>
        <dbReference type="Rhea" id="RHEA-COMP:10747"/>
        <dbReference type="Rhea" id="RHEA-COMP:10748"/>
        <dbReference type="ChEBI" id="CHEBI:83833"/>
        <dbReference type="ChEBI" id="CHEBI:83834"/>
        <dbReference type="EC" id="5.2.1.8"/>
    </reaction>
</comment>
<evidence type="ECO:0000256" key="2">
    <source>
        <dbReference type="ARBA" id="ARBA00023110"/>
    </source>
</evidence>
<dbReference type="InterPro" id="IPR029000">
    <property type="entry name" value="Cyclophilin-like_dom_sf"/>
</dbReference>
<dbReference type="EC" id="5.2.1.8" evidence="4"/>
<proteinExistence type="inferred from homology"/>
<name>A0A426FT45_9BURK</name>
<dbReference type="OrthoDB" id="9807797at2"/>
<keyword evidence="3 4" id="KW-0413">Isomerase</keyword>
<dbReference type="EMBL" id="RRUE01000001">
    <property type="protein sequence ID" value="RRN45820.1"/>
    <property type="molecule type" value="Genomic_DNA"/>
</dbReference>
<reference evidence="6 7" key="1">
    <citation type="submission" date="2018-11" db="EMBL/GenBank/DDBJ databases">
        <title>Genome sequencing of Lautropia sp. KCOM 2505 (= ChDC F240).</title>
        <authorList>
            <person name="Kook J.-K."/>
            <person name="Park S.-N."/>
            <person name="Lim Y.K."/>
        </authorList>
    </citation>
    <scope>NUCLEOTIDE SEQUENCE [LARGE SCALE GENOMIC DNA]</scope>
    <source>
        <strain evidence="6 7">KCOM 2505</strain>
    </source>
</reference>
<comment type="function">
    <text evidence="4">PPIases accelerate the folding of proteins. It catalyzes the cis-trans isomerization of proline imidic peptide bonds in oligopeptides.</text>
</comment>
<evidence type="ECO:0000256" key="3">
    <source>
        <dbReference type="ARBA" id="ARBA00023235"/>
    </source>
</evidence>
<dbReference type="InterPro" id="IPR044665">
    <property type="entry name" value="E_coli_cyclophilin_A-like"/>
</dbReference>
<keyword evidence="7" id="KW-1185">Reference proteome</keyword>
<keyword evidence="2 4" id="KW-0697">Rotamase</keyword>
<dbReference type="PROSITE" id="PS50072">
    <property type="entry name" value="CSA_PPIASE_2"/>
    <property type="match status" value="1"/>
</dbReference>
<evidence type="ECO:0000256" key="4">
    <source>
        <dbReference type="RuleBase" id="RU363019"/>
    </source>
</evidence>
<accession>A0A426FT45</accession>
<dbReference type="SUPFAM" id="SSF50891">
    <property type="entry name" value="Cyclophilin-like"/>
    <property type="match status" value="1"/>
</dbReference>
<evidence type="ECO:0000313" key="7">
    <source>
        <dbReference type="Proteomes" id="UP000270261"/>
    </source>
</evidence>
<feature type="signal peptide" evidence="4">
    <location>
        <begin position="1"/>
        <end position="28"/>
    </location>
</feature>
<gene>
    <name evidence="6" type="ORF">EHV23_06705</name>
</gene>
<dbReference type="GO" id="GO:0003755">
    <property type="term" value="F:peptidyl-prolyl cis-trans isomerase activity"/>
    <property type="evidence" value="ECO:0007669"/>
    <property type="project" value="UniProtKB-UniRule"/>
</dbReference>
<dbReference type="AlphaFoldDB" id="A0A426FT45"/>
<dbReference type="GO" id="GO:0006457">
    <property type="term" value="P:protein folding"/>
    <property type="evidence" value="ECO:0007669"/>
    <property type="project" value="InterPro"/>
</dbReference>
<dbReference type="PANTHER" id="PTHR43246">
    <property type="entry name" value="PEPTIDYL-PROLYL CIS-TRANS ISOMERASE CYP38, CHLOROPLASTIC"/>
    <property type="match status" value="1"/>
</dbReference>
<protein>
    <recommendedName>
        <fullName evidence="4">Peptidyl-prolyl cis-trans isomerase</fullName>
        <shortName evidence="4">PPIase</shortName>
        <ecNumber evidence="4">5.2.1.8</ecNumber>
    </recommendedName>
</protein>
<comment type="similarity">
    <text evidence="1 4">Belongs to the cyclophilin-type PPIase family.</text>
</comment>
<sequence length="198" mass="21210">MSLFSRPHSLLSPLAALLTGALLMSAPADGSAAGAAPKVRMKTSLGDVVIELYPEKAPKTVANFLKYVDDGFYSDTIFHRVIPGFMIQGGGFEKNMSQKKTREPIELESRNGLKNDRGTIAMARTSVPNSATAQFFINTVNNNGLNYPQPDGNGYAVFGKVIEGLDTVDKIAGVKTGRAGMHGDVPVEPVIIESVERI</sequence>
<evidence type="ECO:0000259" key="5">
    <source>
        <dbReference type="PROSITE" id="PS50072"/>
    </source>
</evidence>
<dbReference type="PRINTS" id="PR00153">
    <property type="entry name" value="CSAPPISMRASE"/>
</dbReference>
<keyword evidence="4" id="KW-0732">Signal</keyword>